<evidence type="ECO:0000313" key="2">
    <source>
        <dbReference type="Proteomes" id="UP000078200"/>
    </source>
</evidence>
<dbReference type="Proteomes" id="UP000078200">
    <property type="component" value="Unassembled WGS sequence"/>
</dbReference>
<keyword evidence="2" id="KW-1185">Reference proteome</keyword>
<dbReference type="VEuPathDB" id="VectorBase:GAUT023200"/>
<sequence>MQIASTEHSSMNLGLAVDVDAAFDELTVSAFVLHLGSSCLVGEPMGPAIDVNEVTTEFAIASCSSRSHSTSFRSISFRFNSLKRLWRSSSAKICQKNRSFQSDRLGGKRSPGCFEKLEDMLNCKQYWMKPSMRRTANNNSRHRAKFV</sequence>
<evidence type="ECO:0000313" key="1">
    <source>
        <dbReference type="EnsemblMetazoa" id="GAUT023200-PA"/>
    </source>
</evidence>
<reference evidence="1" key="1">
    <citation type="submission" date="2020-05" db="UniProtKB">
        <authorList>
            <consortium name="EnsemblMetazoa"/>
        </authorList>
    </citation>
    <scope>IDENTIFICATION</scope>
    <source>
        <strain evidence="1">TTRI</strain>
    </source>
</reference>
<proteinExistence type="predicted"/>
<name>A0A1A9V1Y4_GLOAU</name>
<protein>
    <submittedName>
        <fullName evidence="1">Uncharacterized protein</fullName>
    </submittedName>
</protein>
<dbReference type="AlphaFoldDB" id="A0A1A9V1Y4"/>
<accession>A0A1A9V1Y4</accession>
<organism evidence="1 2">
    <name type="scientific">Glossina austeni</name>
    <name type="common">Savannah tsetse fly</name>
    <dbReference type="NCBI Taxonomy" id="7395"/>
    <lineage>
        <taxon>Eukaryota</taxon>
        <taxon>Metazoa</taxon>
        <taxon>Ecdysozoa</taxon>
        <taxon>Arthropoda</taxon>
        <taxon>Hexapoda</taxon>
        <taxon>Insecta</taxon>
        <taxon>Pterygota</taxon>
        <taxon>Neoptera</taxon>
        <taxon>Endopterygota</taxon>
        <taxon>Diptera</taxon>
        <taxon>Brachycera</taxon>
        <taxon>Muscomorpha</taxon>
        <taxon>Hippoboscoidea</taxon>
        <taxon>Glossinidae</taxon>
        <taxon>Glossina</taxon>
    </lineage>
</organism>
<dbReference type="EnsemblMetazoa" id="GAUT023200-RA">
    <property type="protein sequence ID" value="GAUT023200-PA"/>
    <property type="gene ID" value="GAUT023200"/>
</dbReference>